<dbReference type="EMBL" id="GL698480">
    <property type="protein sequence ID" value="EFY91730.1"/>
    <property type="molecule type" value="Genomic_DNA"/>
</dbReference>
<dbReference type="OrthoDB" id="3547571at2759"/>
<dbReference type="eggNOG" id="ENOG502SS51">
    <property type="taxonomic scope" value="Eukaryota"/>
</dbReference>
<dbReference type="InParanoid" id="E9DXH2"/>
<reference evidence="3 4" key="1">
    <citation type="journal article" date="2011" name="PLoS Genet.">
        <title>Genome sequencing and comparative transcriptomics of the model entomopathogenic fungi Metarhizium anisopliae and M. acridum.</title>
        <authorList>
            <person name="Gao Q."/>
            <person name="Jin K."/>
            <person name="Ying S.H."/>
            <person name="Zhang Y."/>
            <person name="Xiao G."/>
            <person name="Shang Y."/>
            <person name="Duan Z."/>
            <person name="Hu X."/>
            <person name="Xie X.Q."/>
            <person name="Zhou G."/>
            <person name="Peng G."/>
            <person name="Luo Z."/>
            <person name="Huang W."/>
            <person name="Wang B."/>
            <person name="Fang W."/>
            <person name="Wang S."/>
            <person name="Zhong Y."/>
            <person name="Ma L.J."/>
            <person name="St Leger R.J."/>
            <person name="Zhao G.P."/>
            <person name="Pei Y."/>
            <person name="Feng M.G."/>
            <person name="Xia Y."/>
            <person name="Wang C."/>
        </authorList>
    </citation>
    <scope>NUCLEOTIDE SEQUENCE [LARGE SCALE GENOMIC DNA]</scope>
    <source>
        <strain evidence="3 4">CQMa 102</strain>
    </source>
</reference>
<dbReference type="OMA" id="NTRIATW"/>
<accession>E9DXH2</accession>
<feature type="compositionally biased region" description="Low complexity" evidence="1">
    <location>
        <begin position="326"/>
        <end position="338"/>
    </location>
</feature>
<proteinExistence type="predicted"/>
<feature type="region of interest" description="Disordered" evidence="1">
    <location>
        <begin position="326"/>
        <end position="345"/>
    </location>
</feature>
<protein>
    <submittedName>
        <fullName evidence="3">Uncharacterized protein</fullName>
    </submittedName>
</protein>
<evidence type="ECO:0000256" key="2">
    <source>
        <dbReference type="SAM" id="Phobius"/>
    </source>
</evidence>
<feature type="transmembrane region" description="Helical" evidence="2">
    <location>
        <begin position="349"/>
        <end position="371"/>
    </location>
</feature>
<keyword evidence="2" id="KW-0472">Membrane</keyword>
<evidence type="ECO:0000313" key="3">
    <source>
        <dbReference type="EMBL" id="EFY91730.1"/>
    </source>
</evidence>
<dbReference type="AlphaFoldDB" id="E9DXH2"/>
<dbReference type="HOGENOM" id="CLU_054422_0_0_1"/>
<gene>
    <name evidence="3" type="ORF">MAC_02320</name>
</gene>
<keyword evidence="2" id="KW-0812">Transmembrane</keyword>
<keyword evidence="2" id="KW-1133">Transmembrane helix</keyword>
<organism evidence="4">
    <name type="scientific">Metarhizium acridum (strain CQMa 102)</name>
    <dbReference type="NCBI Taxonomy" id="655827"/>
    <lineage>
        <taxon>Eukaryota</taxon>
        <taxon>Fungi</taxon>
        <taxon>Dikarya</taxon>
        <taxon>Ascomycota</taxon>
        <taxon>Pezizomycotina</taxon>
        <taxon>Sordariomycetes</taxon>
        <taxon>Hypocreomycetidae</taxon>
        <taxon>Hypocreales</taxon>
        <taxon>Clavicipitaceae</taxon>
        <taxon>Metarhizium</taxon>
    </lineage>
</organism>
<sequence>MTILMTVAPLPVFSSSPPREGSEVESFKRKHGKACLSKARPQTPKVRPNSPTSGRWPQFLGENPHLPLFSATQFLSYYRITFYLLVLTRAAGHGAEASVDSCDFRLCPKYHPGTPPLAGATPRPRLKLHFSMAGLQLFILGLVSCLGHALTLSQPWVTNTTTNTTATLKPRLAPPSRTSICGYSTGDPSKAWSAPDGYDCRVDTSHGLWGFCPTTVIAAPDCSLGGYCFDDSSCLAGCGRLRNNTRIATWTCTPEDPSSRYCSFAYLTFGVDQTYSYYHCGPDPGTAHYMAQPTADIPAKTTDSSSPSTLSGRSFSSVAAATSSSTVSVATSEPTATSNPTTAADNTNAIIGGTIGGIALVCGCVVAVVYLRNVRAKKTPALPPGYTRGASREAGTASLPVKTGGWGPRELPGLEAST</sequence>
<keyword evidence="4" id="KW-1185">Reference proteome</keyword>
<feature type="region of interest" description="Disordered" evidence="1">
    <location>
        <begin position="386"/>
        <end position="418"/>
    </location>
</feature>
<evidence type="ECO:0000256" key="1">
    <source>
        <dbReference type="SAM" id="MobiDB-lite"/>
    </source>
</evidence>
<dbReference type="KEGG" id="maw:19246631"/>
<name>E9DXH2_METAQ</name>
<feature type="region of interest" description="Disordered" evidence="1">
    <location>
        <begin position="15"/>
        <end position="57"/>
    </location>
</feature>
<dbReference type="GeneID" id="19246631"/>
<dbReference type="Proteomes" id="UP000002499">
    <property type="component" value="Unassembled WGS sequence"/>
</dbReference>
<evidence type="ECO:0000313" key="4">
    <source>
        <dbReference type="Proteomes" id="UP000002499"/>
    </source>
</evidence>